<dbReference type="EMBL" id="CP108482">
    <property type="protein sequence ID" value="WUS57353.1"/>
    <property type="molecule type" value="Genomic_DNA"/>
</dbReference>
<gene>
    <name evidence="1" type="ORF">OG469_18645</name>
</gene>
<reference evidence="1 2" key="1">
    <citation type="submission" date="2022-10" db="EMBL/GenBank/DDBJ databases">
        <title>The complete genomes of actinobacterial strains from the NBC collection.</title>
        <authorList>
            <person name="Joergensen T.S."/>
            <person name="Alvarez Arevalo M."/>
            <person name="Sterndorff E.B."/>
            <person name="Faurdal D."/>
            <person name="Vuksanovic O."/>
            <person name="Mourched A.-S."/>
            <person name="Charusanti P."/>
            <person name="Shaw S."/>
            <person name="Blin K."/>
            <person name="Weber T."/>
        </authorList>
    </citation>
    <scope>NUCLEOTIDE SEQUENCE [LARGE SCALE GENOMIC DNA]</scope>
    <source>
        <strain evidence="1 2">NBC_01247</strain>
    </source>
</reference>
<evidence type="ECO:0000313" key="2">
    <source>
        <dbReference type="Proteomes" id="UP001432014"/>
    </source>
</evidence>
<proteinExistence type="predicted"/>
<accession>A0ABZ1W939</accession>
<sequence length="79" mass="8622">MGALIPLALQSPHVERTTVPYLTVERVPDAALQLRCAVDLDISLGPGEQLALPLTRDQAEELLHALAAHLGTRVIRLHR</sequence>
<organism evidence="1 2">
    <name type="scientific">Kitasatospora herbaricolor</name>
    <dbReference type="NCBI Taxonomy" id="68217"/>
    <lineage>
        <taxon>Bacteria</taxon>
        <taxon>Bacillati</taxon>
        <taxon>Actinomycetota</taxon>
        <taxon>Actinomycetes</taxon>
        <taxon>Kitasatosporales</taxon>
        <taxon>Streptomycetaceae</taxon>
        <taxon>Kitasatospora</taxon>
    </lineage>
</organism>
<name>A0ABZ1W939_9ACTN</name>
<dbReference type="RefSeq" id="WP_329497191.1">
    <property type="nucleotide sequence ID" value="NZ_CP108460.1"/>
</dbReference>
<evidence type="ECO:0000313" key="1">
    <source>
        <dbReference type="EMBL" id="WUS57353.1"/>
    </source>
</evidence>
<protein>
    <submittedName>
        <fullName evidence="1">Uncharacterized protein</fullName>
    </submittedName>
</protein>
<keyword evidence="2" id="KW-1185">Reference proteome</keyword>
<dbReference type="Proteomes" id="UP001432014">
    <property type="component" value="Chromosome"/>
</dbReference>